<gene>
    <name evidence="3" type="ORF">FHS42_002242</name>
</gene>
<evidence type="ECO:0000313" key="4">
    <source>
        <dbReference type="Proteomes" id="UP000588098"/>
    </source>
</evidence>
<evidence type="ECO:0000259" key="2">
    <source>
        <dbReference type="SMART" id="SM00507"/>
    </source>
</evidence>
<dbReference type="AlphaFoldDB" id="A0A7W9UY18"/>
<dbReference type="CDD" id="cd00085">
    <property type="entry name" value="HNHc"/>
    <property type="match status" value="1"/>
</dbReference>
<evidence type="ECO:0000313" key="3">
    <source>
        <dbReference type="EMBL" id="MBB5935192.1"/>
    </source>
</evidence>
<accession>A0A7W9UY18</accession>
<dbReference type="Proteomes" id="UP000588098">
    <property type="component" value="Unassembled WGS sequence"/>
</dbReference>
<reference evidence="3 4" key="1">
    <citation type="submission" date="2020-08" db="EMBL/GenBank/DDBJ databases">
        <title>Genomic Encyclopedia of Type Strains, Phase III (KMG-III): the genomes of soil and plant-associated and newly described type strains.</title>
        <authorList>
            <person name="Whitman W."/>
        </authorList>
    </citation>
    <scope>NUCLEOTIDE SEQUENCE [LARGE SCALE GENOMIC DNA]</scope>
    <source>
        <strain evidence="3 4">CECT 8305</strain>
    </source>
</reference>
<organism evidence="3 4">
    <name type="scientific">Streptomyces zagrosensis</name>
    <dbReference type="NCBI Taxonomy" id="1042984"/>
    <lineage>
        <taxon>Bacteria</taxon>
        <taxon>Bacillati</taxon>
        <taxon>Actinomycetota</taxon>
        <taxon>Actinomycetes</taxon>
        <taxon>Kitasatosporales</taxon>
        <taxon>Streptomycetaceae</taxon>
        <taxon>Streptomyces</taxon>
    </lineage>
</organism>
<comment type="caution">
    <text evidence="3">The sequence shown here is derived from an EMBL/GenBank/DDBJ whole genome shotgun (WGS) entry which is preliminary data.</text>
</comment>
<feature type="region of interest" description="Disordered" evidence="1">
    <location>
        <begin position="97"/>
        <end position="121"/>
    </location>
</feature>
<evidence type="ECO:0000256" key="1">
    <source>
        <dbReference type="SAM" id="MobiDB-lite"/>
    </source>
</evidence>
<dbReference type="InterPro" id="IPR003615">
    <property type="entry name" value="HNH_nuc"/>
</dbReference>
<keyword evidence="4" id="KW-1185">Reference proteome</keyword>
<feature type="domain" description="HNH nuclease" evidence="2">
    <location>
        <begin position="126"/>
        <end position="182"/>
    </location>
</feature>
<dbReference type="EMBL" id="JACHJL010000004">
    <property type="protein sequence ID" value="MBB5935192.1"/>
    <property type="molecule type" value="Genomic_DNA"/>
</dbReference>
<sequence>MVREAQTIDEVVRACGGQPSKDSRRYLRKKLAAAGIDASHLRVSGIRHTEERLRAAVAHSTSVAEVVRRLGIHQVGGNHAHISRRIRSLGIDTLHFTAQGPERRRRRRPDPLVLGSPADGRTSGERLRAALIRRGRPEFCAMCGTGTEWNEKPLRLEVDHRNANWWDNRPENLRLLCPNCHSVTDTYRGRRRGNAP</sequence>
<dbReference type="RefSeq" id="WP_312866819.1">
    <property type="nucleotide sequence ID" value="NZ_JACHJL010000004.1"/>
</dbReference>
<name>A0A7W9UY18_9ACTN</name>
<proteinExistence type="predicted"/>
<dbReference type="SMART" id="SM00507">
    <property type="entry name" value="HNHc"/>
    <property type="match status" value="1"/>
</dbReference>
<protein>
    <recommendedName>
        <fullName evidence="2">HNH nuclease domain-containing protein</fullName>
    </recommendedName>
</protein>